<dbReference type="AlphaFoldDB" id="A0A089NMT8"/>
<dbReference type="KEGG" id="mor:MOC_0947"/>
<evidence type="ECO:0000256" key="2">
    <source>
        <dbReference type="ARBA" id="ARBA00022908"/>
    </source>
</evidence>
<dbReference type="InterPro" id="IPR010998">
    <property type="entry name" value="Integrase_recombinase_N"/>
</dbReference>
<dbReference type="InterPro" id="IPR002104">
    <property type="entry name" value="Integrase_catalytic"/>
</dbReference>
<dbReference type="InterPro" id="IPR011010">
    <property type="entry name" value="DNA_brk_join_enz"/>
</dbReference>
<evidence type="ECO:0000256" key="4">
    <source>
        <dbReference type="ARBA" id="ARBA00023172"/>
    </source>
</evidence>
<dbReference type="PANTHER" id="PTHR30629">
    <property type="entry name" value="PROPHAGE INTEGRASE"/>
    <property type="match status" value="1"/>
</dbReference>
<reference evidence="6 7" key="1">
    <citation type="journal article" date="2014" name="PLoS ONE">
        <title>Genome Information of Methylobacterium oryzae, a Plant-Probiotic Methylotroph in the Phyllosphere.</title>
        <authorList>
            <person name="Kwak M.J."/>
            <person name="Jeong H."/>
            <person name="Madhaiyan M."/>
            <person name="Lee Y."/>
            <person name="Sa T.M."/>
            <person name="Oh T.K."/>
            <person name="Kim J.F."/>
        </authorList>
    </citation>
    <scope>NUCLEOTIDE SEQUENCE [LARGE SCALE GENOMIC DNA]</scope>
    <source>
        <strain evidence="6 7">CBMB20</strain>
    </source>
</reference>
<comment type="similarity">
    <text evidence="1">Belongs to the 'phage' integrase family.</text>
</comment>
<dbReference type="InterPro" id="IPR013762">
    <property type="entry name" value="Integrase-like_cat_sf"/>
</dbReference>
<dbReference type="HOGENOM" id="CLU_022238_2_0_5"/>
<dbReference type="PROSITE" id="PS51898">
    <property type="entry name" value="TYR_RECOMBINASE"/>
    <property type="match status" value="1"/>
</dbReference>
<evidence type="ECO:0000313" key="6">
    <source>
        <dbReference type="EMBL" id="AIQ88702.1"/>
    </source>
</evidence>
<keyword evidence="2" id="KW-0229">DNA integration</keyword>
<sequence length="583" mass="64311">MKRHASRADSGYLQVKIRVPTDVRDRARGRRLSVVFPATATEPESTFTVTLGEFCKGSLQTRDARIADIRIHAVRAALMAFCDILRSGTVELTQRQIEALAGDVHRHLLAEHGDNPGTPREWESFKALTRAAVEGKIPGAPPIPERGRSDDEVMRELLFGETEGESLTETINGMPATWEARALEQRVGRLAYWALQSRGIEVDSETRLRLLRRIAVAALQAGGTLKRMAGGDFRPDPAAERFPPYQDMCKAAVSLSDIFDRWQRETKPAGSTLTTWRGILADFKRHLKHDDAIRVTDQDMVAWKDARIAAGRSLKTVADSDLACIRRLYAFAIGNKLVDRNPAEGIKVAVKKMAGTGRIPYTHDDIARLLRHAEGEGADYRRWLPILLATTGARVGELTQLSADRVRIEDGVHVLRIEPAADGGSLKNEGSERTVPMHPALIDSGFIDFARSKNGPLFYGSRPKRGARSDGEGRHASKSVANRLSDWIRTLPGFDDPRKGPAHSARHWWKSTALRSGMADSVADHLQGHAASGVAGRYRHHDDLRFLAAEVARIPIPLMKRAGGEALLTEADIAPILEPIEQS</sequence>
<evidence type="ECO:0000256" key="3">
    <source>
        <dbReference type="ARBA" id="ARBA00023125"/>
    </source>
</evidence>
<proteinExistence type="inferred from homology"/>
<evidence type="ECO:0000259" key="5">
    <source>
        <dbReference type="PROSITE" id="PS51898"/>
    </source>
</evidence>
<dbReference type="PANTHER" id="PTHR30629:SF2">
    <property type="entry name" value="PROPHAGE INTEGRASE INTS-RELATED"/>
    <property type="match status" value="1"/>
</dbReference>
<keyword evidence="4" id="KW-0233">DNA recombination</keyword>
<dbReference type="Pfam" id="PF00589">
    <property type="entry name" value="Phage_integrase"/>
    <property type="match status" value="1"/>
</dbReference>
<dbReference type="Gene3D" id="1.10.443.10">
    <property type="entry name" value="Intergrase catalytic core"/>
    <property type="match status" value="1"/>
</dbReference>
<dbReference type="InterPro" id="IPR050808">
    <property type="entry name" value="Phage_Integrase"/>
</dbReference>
<keyword evidence="7" id="KW-1185">Reference proteome</keyword>
<name>A0A089NMT8_9HYPH</name>
<dbReference type="GO" id="GO:0015074">
    <property type="term" value="P:DNA integration"/>
    <property type="evidence" value="ECO:0007669"/>
    <property type="project" value="UniProtKB-KW"/>
</dbReference>
<evidence type="ECO:0000313" key="7">
    <source>
        <dbReference type="Proteomes" id="UP000029492"/>
    </source>
</evidence>
<gene>
    <name evidence="6" type="ORF">MOC_0947</name>
</gene>
<dbReference type="SUPFAM" id="SSF56349">
    <property type="entry name" value="DNA breaking-rejoining enzymes"/>
    <property type="match status" value="1"/>
</dbReference>
<dbReference type="Gene3D" id="1.10.150.130">
    <property type="match status" value="1"/>
</dbReference>
<protein>
    <submittedName>
        <fullName evidence="6">Integrase family protein</fullName>
    </submittedName>
</protein>
<dbReference type="EMBL" id="CP003811">
    <property type="protein sequence ID" value="AIQ88702.1"/>
    <property type="molecule type" value="Genomic_DNA"/>
</dbReference>
<dbReference type="STRING" id="693986.MOC_0947"/>
<keyword evidence="3" id="KW-0238">DNA-binding</keyword>
<dbReference type="GO" id="GO:0006310">
    <property type="term" value="P:DNA recombination"/>
    <property type="evidence" value="ECO:0007669"/>
    <property type="project" value="UniProtKB-KW"/>
</dbReference>
<evidence type="ECO:0000256" key="1">
    <source>
        <dbReference type="ARBA" id="ARBA00008857"/>
    </source>
</evidence>
<dbReference type="eggNOG" id="COG0582">
    <property type="taxonomic scope" value="Bacteria"/>
</dbReference>
<dbReference type="GO" id="GO:0003677">
    <property type="term" value="F:DNA binding"/>
    <property type="evidence" value="ECO:0007669"/>
    <property type="project" value="UniProtKB-KW"/>
</dbReference>
<dbReference type="Proteomes" id="UP000029492">
    <property type="component" value="Chromosome"/>
</dbReference>
<feature type="domain" description="Tyr recombinase" evidence="5">
    <location>
        <begin position="356"/>
        <end position="551"/>
    </location>
</feature>
<organism evidence="6 7">
    <name type="scientific">Methylobacterium oryzae CBMB20</name>
    <dbReference type="NCBI Taxonomy" id="693986"/>
    <lineage>
        <taxon>Bacteria</taxon>
        <taxon>Pseudomonadati</taxon>
        <taxon>Pseudomonadota</taxon>
        <taxon>Alphaproteobacteria</taxon>
        <taxon>Hyphomicrobiales</taxon>
        <taxon>Methylobacteriaceae</taxon>
        <taxon>Methylobacterium</taxon>
    </lineage>
</organism>
<accession>A0A089NMT8</accession>